<evidence type="ECO:0000256" key="9">
    <source>
        <dbReference type="ARBA" id="ARBA00022598"/>
    </source>
</evidence>
<reference evidence="25" key="1">
    <citation type="submission" date="2021-09" db="EMBL/GenBank/DDBJ databases">
        <title>Fulvivirga sp. isolated from coastal sediment.</title>
        <authorList>
            <person name="Yu H."/>
        </authorList>
    </citation>
    <scope>NUCLEOTIDE SEQUENCE</scope>
    <source>
        <strain evidence="25">1062</strain>
    </source>
</reference>
<dbReference type="GO" id="GO:0008841">
    <property type="term" value="F:dihydrofolate synthase activity"/>
    <property type="evidence" value="ECO:0007669"/>
    <property type="project" value="UniProtKB-EC"/>
</dbReference>
<proteinExistence type="inferred from homology"/>
<dbReference type="Proteomes" id="UP001139409">
    <property type="component" value="Unassembled WGS sequence"/>
</dbReference>
<evidence type="ECO:0000256" key="1">
    <source>
        <dbReference type="ARBA" id="ARBA00001946"/>
    </source>
</evidence>
<evidence type="ECO:0000256" key="18">
    <source>
        <dbReference type="ARBA" id="ARBA00047493"/>
    </source>
</evidence>
<dbReference type="SUPFAM" id="SSF53244">
    <property type="entry name" value="MurD-like peptide ligases, peptide-binding domain"/>
    <property type="match status" value="1"/>
</dbReference>
<comment type="catalytic activity">
    <reaction evidence="21">
        <text>7,8-dihydropteroate + L-glutamate + ATP = 7,8-dihydrofolate + ADP + phosphate + H(+)</text>
        <dbReference type="Rhea" id="RHEA:23584"/>
        <dbReference type="ChEBI" id="CHEBI:15378"/>
        <dbReference type="ChEBI" id="CHEBI:17839"/>
        <dbReference type="ChEBI" id="CHEBI:29985"/>
        <dbReference type="ChEBI" id="CHEBI:30616"/>
        <dbReference type="ChEBI" id="CHEBI:43474"/>
        <dbReference type="ChEBI" id="CHEBI:57451"/>
        <dbReference type="ChEBI" id="CHEBI:456216"/>
        <dbReference type="EC" id="6.3.2.12"/>
    </reaction>
</comment>
<evidence type="ECO:0000256" key="12">
    <source>
        <dbReference type="ARBA" id="ARBA00022840"/>
    </source>
</evidence>
<comment type="catalytic activity">
    <reaction evidence="20">
        <text>(6R)-5,10-methylenetetrahydrofolyl-(gamma-L-Glu)(n) + L-glutamate + ATP = (6R)-5,10-methylenetetrahydrofolyl-(gamma-L-Glu)(n+1) + ADP + phosphate + H(+)</text>
        <dbReference type="Rhea" id="RHEA:51912"/>
        <dbReference type="Rhea" id="RHEA-COMP:13257"/>
        <dbReference type="Rhea" id="RHEA-COMP:13258"/>
        <dbReference type="ChEBI" id="CHEBI:15378"/>
        <dbReference type="ChEBI" id="CHEBI:29985"/>
        <dbReference type="ChEBI" id="CHEBI:30616"/>
        <dbReference type="ChEBI" id="CHEBI:43474"/>
        <dbReference type="ChEBI" id="CHEBI:136572"/>
        <dbReference type="ChEBI" id="CHEBI:456216"/>
        <dbReference type="EC" id="6.3.2.17"/>
    </reaction>
</comment>
<dbReference type="PROSITE" id="PS01012">
    <property type="entry name" value="FOLYLPOLYGLU_SYNT_2"/>
    <property type="match status" value="1"/>
</dbReference>
<dbReference type="InterPro" id="IPR036615">
    <property type="entry name" value="Mur_ligase_C_dom_sf"/>
</dbReference>
<dbReference type="InterPro" id="IPR001645">
    <property type="entry name" value="Folylpolyglutamate_synth"/>
</dbReference>
<keyword evidence="11 22" id="KW-0547">Nucleotide-binding</keyword>
<dbReference type="GO" id="GO:0005524">
    <property type="term" value="F:ATP binding"/>
    <property type="evidence" value="ECO:0007669"/>
    <property type="project" value="UniProtKB-KW"/>
</dbReference>
<evidence type="ECO:0000256" key="21">
    <source>
        <dbReference type="ARBA" id="ARBA00049161"/>
    </source>
</evidence>
<evidence type="ECO:0000256" key="19">
    <source>
        <dbReference type="ARBA" id="ARBA00047808"/>
    </source>
</evidence>
<dbReference type="InterPro" id="IPR004101">
    <property type="entry name" value="Mur_ligase_C"/>
</dbReference>
<dbReference type="EC" id="6.3.2.12" evidence="6"/>
<sequence length="434" mass="48344">MIQDQQGYSAREYQDVLDYLYNSLPMFQRVGDSAYKKDLSNTIRLCDALGNPEHKFKSVHIAGTNGKGSSSHYLAAILQSAGYKTGLYTSPHLKSFTERIRLDGREVTPAFVIEFVRKHKALIEEVCPSFFEITVAMAFTYFAEQEVDIAVIEVGMGGRLDSTNVILPEVSLITNISYDHQQWLGNSLPEIASEKAGIIKDHIPVVITEYQDEVAEVFRKKALQHESQIIFAGEQYSVQLSEEGYRLKMNDGKVLFFKDELLPGYQLKNIPGVLAVCDILNERGFNIPEKAVITGLEQMKSLTGLKGRWQQLGSKPDVFCDVGHNVSGIAYLLNLIGERDYQQLYFVWGMVRDKDVKPALSLLPTSASYFFCEANIPRAMPATELREKALELGLKGESIADVNDALQAALKIAGKDDLIIVGGSNFVVAELKNL</sequence>
<comment type="function">
    <text evidence="2">Functions in two distinct reactions of the de novo folate biosynthetic pathway. Catalyzes the addition of a glutamate residue to dihydropteroate (7,8-dihydropteroate or H2Pte) to form dihydrofolate (7,8-dihydrofolate monoglutamate or H2Pte-Glu). Also catalyzes successive additions of L-glutamate to tetrahydrofolate or 10-formyltetrahydrofolate or 5,10-methylenetetrahydrofolate, leading to folylpolyglutamate derivatives.</text>
</comment>
<dbReference type="EMBL" id="JAIXNE010000001">
    <property type="protein sequence ID" value="MCA6073325.1"/>
    <property type="molecule type" value="Genomic_DNA"/>
</dbReference>
<dbReference type="InterPro" id="IPR018109">
    <property type="entry name" value="Folylpolyglutamate_synth_CS"/>
</dbReference>
<evidence type="ECO:0000259" key="24">
    <source>
        <dbReference type="Pfam" id="PF08245"/>
    </source>
</evidence>
<keyword evidence="14" id="KW-0289">Folate biosynthesis</keyword>
<dbReference type="GO" id="GO:0005737">
    <property type="term" value="C:cytoplasm"/>
    <property type="evidence" value="ECO:0007669"/>
    <property type="project" value="TreeGrafter"/>
</dbReference>
<evidence type="ECO:0000256" key="17">
    <source>
        <dbReference type="ARBA" id="ARBA00032510"/>
    </source>
</evidence>
<dbReference type="NCBIfam" id="TIGR01499">
    <property type="entry name" value="folC"/>
    <property type="match status" value="1"/>
</dbReference>
<comment type="catalytic activity">
    <reaction evidence="18">
        <text>(6S)-5,6,7,8-tetrahydrofolyl-(gamma-L-Glu)(n) + L-glutamate + ATP = (6S)-5,6,7,8-tetrahydrofolyl-(gamma-L-Glu)(n+1) + ADP + phosphate + H(+)</text>
        <dbReference type="Rhea" id="RHEA:10580"/>
        <dbReference type="Rhea" id="RHEA-COMP:14738"/>
        <dbReference type="Rhea" id="RHEA-COMP:14740"/>
        <dbReference type="ChEBI" id="CHEBI:15378"/>
        <dbReference type="ChEBI" id="CHEBI:29985"/>
        <dbReference type="ChEBI" id="CHEBI:30616"/>
        <dbReference type="ChEBI" id="CHEBI:43474"/>
        <dbReference type="ChEBI" id="CHEBI:141005"/>
        <dbReference type="ChEBI" id="CHEBI:456216"/>
        <dbReference type="EC" id="6.3.2.17"/>
    </reaction>
</comment>
<name>A0A9X1KV20_9BACT</name>
<dbReference type="GO" id="GO:0004326">
    <property type="term" value="F:tetrahydrofolylpolyglutamate synthase activity"/>
    <property type="evidence" value="ECO:0007669"/>
    <property type="project" value="UniProtKB-EC"/>
</dbReference>
<comment type="cofactor">
    <cofactor evidence="1">
        <name>Mg(2+)</name>
        <dbReference type="ChEBI" id="CHEBI:18420"/>
    </cofactor>
</comment>
<evidence type="ECO:0000256" key="11">
    <source>
        <dbReference type="ARBA" id="ARBA00022741"/>
    </source>
</evidence>
<evidence type="ECO:0000313" key="25">
    <source>
        <dbReference type="EMBL" id="MCA6073325.1"/>
    </source>
</evidence>
<evidence type="ECO:0000256" key="22">
    <source>
        <dbReference type="PIRNR" id="PIRNR001563"/>
    </source>
</evidence>
<keyword evidence="12 22" id="KW-0067">ATP-binding</keyword>
<evidence type="ECO:0000256" key="8">
    <source>
        <dbReference type="ARBA" id="ARBA00019357"/>
    </source>
</evidence>
<dbReference type="EC" id="6.3.2.17" evidence="7"/>
<dbReference type="Pfam" id="PF02875">
    <property type="entry name" value="Mur_ligase_C"/>
    <property type="match status" value="1"/>
</dbReference>
<keyword evidence="10" id="KW-0479">Metal-binding</keyword>
<evidence type="ECO:0000256" key="16">
    <source>
        <dbReference type="ARBA" id="ARBA00030592"/>
    </source>
</evidence>
<dbReference type="PANTHER" id="PTHR11136">
    <property type="entry name" value="FOLYLPOLYGLUTAMATE SYNTHASE-RELATED"/>
    <property type="match status" value="1"/>
</dbReference>
<comment type="caution">
    <text evidence="25">The sequence shown here is derived from an EMBL/GenBank/DDBJ whole genome shotgun (WGS) entry which is preliminary data.</text>
</comment>
<dbReference type="PANTHER" id="PTHR11136:SF0">
    <property type="entry name" value="DIHYDROFOLATE SYNTHETASE-RELATED"/>
    <property type="match status" value="1"/>
</dbReference>
<dbReference type="Pfam" id="PF08245">
    <property type="entry name" value="Mur_ligase_M"/>
    <property type="match status" value="1"/>
</dbReference>
<gene>
    <name evidence="25" type="ORF">LDX50_00505</name>
</gene>
<evidence type="ECO:0000256" key="13">
    <source>
        <dbReference type="ARBA" id="ARBA00022842"/>
    </source>
</evidence>
<evidence type="ECO:0000256" key="14">
    <source>
        <dbReference type="ARBA" id="ARBA00022909"/>
    </source>
</evidence>
<comment type="catalytic activity">
    <reaction evidence="19">
        <text>10-formyltetrahydrofolyl-(gamma-L-Glu)(n) + L-glutamate + ATP = 10-formyltetrahydrofolyl-(gamma-L-Glu)(n+1) + ADP + phosphate + H(+)</text>
        <dbReference type="Rhea" id="RHEA:51904"/>
        <dbReference type="Rhea" id="RHEA-COMP:13088"/>
        <dbReference type="Rhea" id="RHEA-COMP:14300"/>
        <dbReference type="ChEBI" id="CHEBI:15378"/>
        <dbReference type="ChEBI" id="CHEBI:29985"/>
        <dbReference type="ChEBI" id="CHEBI:30616"/>
        <dbReference type="ChEBI" id="CHEBI:43474"/>
        <dbReference type="ChEBI" id="CHEBI:134413"/>
        <dbReference type="ChEBI" id="CHEBI:456216"/>
        <dbReference type="EC" id="6.3.2.17"/>
    </reaction>
</comment>
<evidence type="ECO:0000256" key="6">
    <source>
        <dbReference type="ARBA" id="ARBA00013023"/>
    </source>
</evidence>
<dbReference type="GO" id="GO:0046656">
    <property type="term" value="P:folic acid biosynthetic process"/>
    <property type="evidence" value="ECO:0007669"/>
    <property type="project" value="UniProtKB-KW"/>
</dbReference>
<dbReference type="InterPro" id="IPR036565">
    <property type="entry name" value="Mur-like_cat_sf"/>
</dbReference>
<evidence type="ECO:0000313" key="26">
    <source>
        <dbReference type="Proteomes" id="UP001139409"/>
    </source>
</evidence>
<feature type="domain" description="Mur ligase C-terminal" evidence="23">
    <location>
        <begin position="307"/>
        <end position="424"/>
    </location>
</feature>
<dbReference type="InterPro" id="IPR013221">
    <property type="entry name" value="Mur_ligase_cen"/>
</dbReference>
<evidence type="ECO:0000256" key="4">
    <source>
        <dbReference type="ARBA" id="ARBA00005150"/>
    </source>
</evidence>
<feature type="domain" description="Mur ligase central" evidence="24">
    <location>
        <begin position="61"/>
        <end position="276"/>
    </location>
</feature>
<dbReference type="RefSeq" id="WP_225696444.1">
    <property type="nucleotide sequence ID" value="NZ_JAIXNE010000001.1"/>
</dbReference>
<dbReference type="Gene3D" id="3.40.1190.10">
    <property type="entry name" value="Mur-like, catalytic domain"/>
    <property type="match status" value="1"/>
</dbReference>
<accession>A0A9X1KV20</accession>
<dbReference type="GO" id="GO:0046872">
    <property type="term" value="F:metal ion binding"/>
    <property type="evidence" value="ECO:0007669"/>
    <property type="project" value="UniProtKB-KW"/>
</dbReference>
<comment type="similarity">
    <text evidence="5 22">Belongs to the folylpolyglutamate synthase family.</text>
</comment>
<evidence type="ECO:0000256" key="5">
    <source>
        <dbReference type="ARBA" id="ARBA00008276"/>
    </source>
</evidence>
<dbReference type="Gene3D" id="3.90.190.20">
    <property type="entry name" value="Mur ligase, C-terminal domain"/>
    <property type="match status" value="1"/>
</dbReference>
<comment type="pathway">
    <text evidence="4">Cofactor biosynthesis; tetrahydrofolylpolyglutamate biosynthesis.</text>
</comment>
<keyword evidence="9 22" id="KW-0436">Ligase</keyword>
<dbReference type="FunFam" id="3.40.1190.10:FF:000011">
    <property type="entry name" value="Folylpolyglutamate synthase/dihydrofolate synthase"/>
    <property type="match status" value="1"/>
</dbReference>
<evidence type="ECO:0000256" key="3">
    <source>
        <dbReference type="ARBA" id="ARBA00004799"/>
    </source>
</evidence>
<evidence type="ECO:0000256" key="2">
    <source>
        <dbReference type="ARBA" id="ARBA00002714"/>
    </source>
</evidence>
<dbReference type="PIRSF" id="PIRSF001563">
    <property type="entry name" value="Folylpolyglu_synth"/>
    <property type="match status" value="1"/>
</dbReference>
<dbReference type="SUPFAM" id="SSF53623">
    <property type="entry name" value="MurD-like peptide ligases, catalytic domain"/>
    <property type="match status" value="1"/>
</dbReference>
<organism evidence="25 26">
    <name type="scientific">Fulvivirga sedimenti</name>
    <dbReference type="NCBI Taxonomy" id="2879465"/>
    <lineage>
        <taxon>Bacteria</taxon>
        <taxon>Pseudomonadati</taxon>
        <taxon>Bacteroidota</taxon>
        <taxon>Cytophagia</taxon>
        <taxon>Cytophagales</taxon>
        <taxon>Fulvivirgaceae</taxon>
        <taxon>Fulvivirga</taxon>
    </lineage>
</organism>
<comment type="pathway">
    <text evidence="3">Cofactor biosynthesis; tetrahydrofolate biosynthesis; 7,8-dihydrofolate from 2-amino-4-hydroxy-6-hydroxymethyl-7,8-dihydropteridine diphosphate and 4-aminobenzoate: step 2/2.</text>
</comment>
<keyword evidence="13" id="KW-0460">Magnesium</keyword>
<evidence type="ECO:0000259" key="23">
    <source>
        <dbReference type="Pfam" id="PF02875"/>
    </source>
</evidence>
<evidence type="ECO:0000256" key="10">
    <source>
        <dbReference type="ARBA" id="ARBA00022723"/>
    </source>
</evidence>
<protein>
    <recommendedName>
        <fullName evidence="8">Dihydrofolate synthase/folylpolyglutamate synthase</fullName>
        <ecNumber evidence="6">6.3.2.12</ecNumber>
        <ecNumber evidence="7">6.3.2.17</ecNumber>
    </recommendedName>
    <alternativeName>
        <fullName evidence="17">Folylpoly-gamma-glutamate synthetase-dihydrofolate synthetase</fullName>
    </alternativeName>
    <alternativeName>
        <fullName evidence="15">Folylpolyglutamate synthetase</fullName>
    </alternativeName>
    <alternativeName>
        <fullName evidence="16">Tetrahydrofolylpolyglutamate synthase</fullName>
    </alternativeName>
</protein>
<keyword evidence="26" id="KW-1185">Reference proteome</keyword>
<evidence type="ECO:0000256" key="15">
    <source>
        <dbReference type="ARBA" id="ARBA00030048"/>
    </source>
</evidence>
<evidence type="ECO:0000256" key="7">
    <source>
        <dbReference type="ARBA" id="ARBA00013025"/>
    </source>
</evidence>
<dbReference type="AlphaFoldDB" id="A0A9X1KV20"/>
<evidence type="ECO:0000256" key="20">
    <source>
        <dbReference type="ARBA" id="ARBA00049035"/>
    </source>
</evidence>